<dbReference type="Gene3D" id="2.40.128.590">
    <property type="entry name" value="CpcT/CpeT domain"/>
    <property type="match status" value="1"/>
</dbReference>
<evidence type="ECO:0000256" key="1">
    <source>
        <dbReference type="SAM" id="SignalP"/>
    </source>
</evidence>
<dbReference type="InterPro" id="IPR010404">
    <property type="entry name" value="CpcT/CpeT"/>
</dbReference>
<dbReference type="Pfam" id="PF06206">
    <property type="entry name" value="CpeT"/>
    <property type="match status" value="1"/>
</dbReference>
<feature type="signal peptide" evidence="1">
    <location>
        <begin position="1"/>
        <end position="20"/>
    </location>
</feature>
<sequence length="335" mass="38925">MKLYTSLILFTIFSIQLTIASPNITFDLGDPNTRDLEVMANWFEGEFDNDDQMWVEARGDWWGKANEKHQQMHAVHKRVKADSVGKFVFYVEEYLDNDPTKISRQRLVSFESLKNKPGITMKIYFLKDAEKYSIGSDTHENMIANITPEILFGLDGCDVIFQRKGDQYHGSMESKACQFGKGKEKRYSVHDIILSEKQYWRVDRTFLVKDDSFHKGHPNAEPHKMKKVKYYTCDVSFFETAYYAPSEKDKSFKNLKVHNQGGMATMLNPINGKTYFIQLRDKEYPFYKLEDSNFFFLRLKEEGQKASVALAFAEPKAKKIGFQLGWVSAVCECEK</sequence>
<dbReference type="Proteomes" id="UP000269412">
    <property type="component" value="Unassembled WGS sequence"/>
</dbReference>
<organism evidence="2 3">
    <name type="scientific">Maribacter vaceletii</name>
    <dbReference type="NCBI Taxonomy" id="1206816"/>
    <lineage>
        <taxon>Bacteria</taxon>
        <taxon>Pseudomonadati</taxon>
        <taxon>Bacteroidota</taxon>
        <taxon>Flavobacteriia</taxon>
        <taxon>Flavobacteriales</taxon>
        <taxon>Flavobacteriaceae</taxon>
        <taxon>Maribacter</taxon>
    </lineage>
</organism>
<dbReference type="RefSeq" id="WP_170146707.1">
    <property type="nucleotide sequence ID" value="NZ_RBIQ01000007.1"/>
</dbReference>
<evidence type="ECO:0000313" key="3">
    <source>
        <dbReference type="Proteomes" id="UP000269412"/>
    </source>
</evidence>
<dbReference type="InterPro" id="IPR038672">
    <property type="entry name" value="CpcT/CpeT_sf"/>
</dbReference>
<proteinExistence type="predicted"/>
<name>A0A495EEE5_9FLAO</name>
<dbReference type="AlphaFoldDB" id="A0A495EEE5"/>
<evidence type="ECO:0000313" key="2">
    <source>
        <dbReference type="EMBL" id="RKR15255.1"/>
    </source>
</evidence>
<comment type="caution">
    <text evidence="2">The sequence shown here is derived from an EMBL/GenBank/DDBJ whole genome shotgun (WGS) entry which is preliminary data.</text>
</comment>
<accession>A0A495EEE5</accession>
<reference evidence="2 3" key="1">
    <citation type="submission" date="2018-10" db="EMBL/GenBank/DDBJ databases">
        <title>Genomic Encyclopedia of Archaeal and Bacterial Type Strains, Phase II (KMG-II): from individual species to whole genera.</title>
        <authorList>
            <person name="Goeker M."/>
        </authorList>
    </citation>
    <scope>NUCLEOTIDE SEQUENCE [LARGE SCALE GENOMIC DNA]</scope>
    <source>
        <strain evidence="2 3">DSM 25230</strain>
    </source>
</reference>
<gene>
    <name evidence="2" type="ORF">CLV91_1337</name>
</gene>
<keyword evidence="3" id="KW-1185">Reference proteome</keyword>
<feature type="chain" id="PRO_5019789357" evidence="1">
    <location>
        <begin position="21"/>
        <end position="335"/>
    </location>
</feature>
<dbReference type="EMBL" id="RBIQ01000007">
    <property type="protein sequence ID" value="RKR15255.1"/>
    <property type="molecule type" value="Genomic_DNA"/>
</dbReference>
<protein>
    <submittedName>
        <fullName evidence="2">CpeT/CpcT family protein DUF1001</fullName>
    </submittedName>
</protein>
<keyword evidence="1" id="KW-0732">Signal</keyword>
<dbReference type="GO" id="GO:0016829">
    <property type="term" value="F:lyase activity"/>
    <property type="evidence" value="ECO:0007669"/>
    <property type="project" value="InterPro"/>
</dbReference>
<dbReference type="CDD" id="cd16338">
    <property type="entry name" value="CpcT"/>
    <property type="match status" value="1"/>
</dbReference>